<dbReference type="AlphaFoldDB" id="A0A1T4PUV7"/>
<evidence type="ECO:0000313" key="3">
    <source>
        <dbReference type="EMBL" id="SJZ95047.1"/>
    </source>
</evidence>
<name>A0A1T4PUV7_9SPIR</name>
<dbReference type="EMBL" id="FUXC01000010">
    <property type="protein sequence ID" value="SJZ95047.1"/>
    <property type="molecule type" value="Genomic_DNA"/>
</dbReference>
<dbReference type="GeneID" id="303367957"/>
<dbReference type="STRING" id="225004.SAMN02745152_01728"/>
<dbReference type="PANTHER" id="PTHR21043">
    <property type="entry name" value="IOJAP SUPERFAMILY ORTHOLOG"/>
    <property type="match status" value="1"/>
</dbReference>
<dbReference type="InterPro" id="IPR043519">
    <property type="entry name" value="NT_sf"/>
</dbReference>
<dbReference type="GO" id="GO:0042256">
    <property type="term" value="P:cytosolic ribosome assembly"/>
    <property type="evidence" value="ECO:0007669"/>
    <property type="project" value="UniProtKB-UniRule"/>
</dbReference>
<comment type="function">
    <text evidence="2">Functions as a ribosomal silencing factor. Interacts with ribosomal protein uL14 (rplN), blocking formation of intersubunit bridge B8. Prevents association of the 30S and 50S ribosomal subunits and the formation of functional ribosomes, thus repressing translation.</text>
</comment>
<dbReference type="GO" id="GO:0090071">
    <property type="term" value="P:negative regulation of ribosome biogenesis"/>
    <property type="evidence" value="ECO:0007669"/>
    <property type="project" value="UniProtKB-UniRule"/>
</dbReference>
<proteinExistence type="inferred from homology"/>
<dbReference type="RefSeq" id="WP_078931454.1">
    <property type="nucleotide sequence ID" value="NZ_CAMCOW010000020.1"/>
</dbReference>
<organism evidence="3 4">
    <name type="scientific">Treponema berlinense</name>
    <dbReference type="NCBI Taxonomy" id="225004"/>
    <lineage>
        <taxon>Bacteria</taxon>
        <taxon>Pseudomonadati</taxon>
        <taxon>Spirochaetota</taxon>
        <taxon>Spirochaetia</taxon>
        <taxon>Spirochaetales</taxon>
        <taxon>Treponemataceae</taxon>
        <taxon>Treponema</taxon>
    </lineage>
</organism>
<dbReference type="PANTHER" id="PTHR21043:SF0">
    <property type="entry name" value="MITOCHONDRIAL ASSEMBLY OF RIBOSOMAL LARGE SUBUNIT PROTEIN 1"/>
    <property type="match status" value="1"/>
</dbReference>
<dbReference type="Proteomes" id="UP000190395">
    <property type="component" value="Unassembled WGS sequence"/>
</dbReference>
<dbReference type="Pfam" id="PF02410">
    <property type="entry name" value="RsfS"/>
    <property type="match status" value="1"/>
</dbReference>
<protein>
    <recommendedName>
        <fullName evidence="2">Ribosomal silencing factor RsfS</fullName>
    </recommendedName>
</protein>
<comment type="subcellular location">
    <subcellularLocation>
        <location evidence="2">Cytoplasm</location>
    </subcellularLocation>
</comment>
<keyword evidence="2" id="KW-0963">Cytoplasm</keyword>
<evidence type="ECO:0000313" key="4">
    <source>
        <dbReference type="Proteomes" id="UP000190395"/>
    </source>
</evidence>
<dbReference type="HAMAP" id="MF_01477">
    <property type="entry name" value="Iojap_RsfS"/>
    <property type="match status" value="1"/>
</dbReference>
<dbReference type="Gene3D" id="3.30.460.10">
    <property type="entry name" value="Beta Polymerase, domain 2"/>
    <property type="match status" value="1"/>
</dbReference>
<dbReference type="InterPro" id="IPR004394">
    <property type="entry name" value="Iojap/RsfS/C7orf30"/>
</dbReference>
<gene>
    <name evidence="2" type="primary">rsfS</name>
    <name evidence="3" type="ORF">SAMN02745152_01728</name>
</gene>
<comment type="subunit">
    <text evidence="2">Interacts with ribosomal protein uL14 (rplN).</text>
</comment>
<sequence>MAEKTSKEQALELAQLLEDGKADDVTVIEVTKLTSCADFFVIATIHSSAHWQGLAKQIKDYVKANDMQIHLTHTKTAGGDDWNVIDIGSVLVHLMSADARNFYELEKLWHAGNFIKGSQSENA</sequence>
<keyword evidence="4" id="KW-1185">Reference proteome</keyword>
<comment type="similarity">
    <text evidence="1 2">Belongs to the Iojap/RsfS family.</text>
</comment>
<keyword evidence="2" id="KW-0810">Translation regulation</keyword>
<keyword evidence="2" id="KW-0678">Repressor</keyword>
<dbReference type="OrthoDB" id="9793681at2"/>
<dbReference type="GO" id="GO:0043023">
    <property type="term" value="F:ribosomal large subunit binding"/>
    <property type="evidence" value="ECO:0007669"/>
    <property type="project" value="TreeGrafter"/>
</dbReference>
<evidence type="ECO:0000256" key="2">
    <source>
        <dbReference type="HAMAP-Rule" id="MF_01477"/>
    </source>
</evidence>
<reference evidence="3 4" key="1">
    <citation type="submission" date="2017-02" db="EMBL/GenBank/DDBJ databases">
        <authorList>
            <person name="Peterson S.W."/>
        </authorList>
    </citation>
    <scope>NUCLEOTIDE SEQUENCE [LARGE SCALE GENOMIC DNA]</scope>
    <source>
        <strain evidence="3 4">ATCC BAA-909</strain>
    </source>
</reference>
<dbReference type="GO" id="GO:0017148">
    <property type="term" value="P:negative regulation of translation"/>
    <property type="evidence" value="ECO:0007669"/>
    <property type="project" value="UniProtKB-UniRule"/>
</dbReference>
<dbReference type="NCBIfam" id="TIGR00090">
    <property type="entry name" value="rsfS_iojap_ybeB"/>
    <property type="match status" value="1"/>
</dbReference>
<dbReference type="SUPFAM" id="SSF81301">
    <property type="entry name" value="Nucleotidyltransferase"/>
    <property type="match status" value="1"/>
</dbReference>
<evidence type="ECO:0000256" key="1">
    <source>
        <dbReference type="ARBA" id="ARBA00010574"/>
    </source>
</evidence>
<accession>A0A1T4PUV7</accession>
<dbReference type="GO" id="GO:0005737">
    <property type="term" value="C:cytoplasm"/>
    <property type="evidence" value="ECO:0007669"/>
    <property type="project" value="UniProtKB-SubCell"/>
</dbReference>